<dbReference type="AlphaFoldDB" id="A0A4S1CDZ2"/>
<dbReference type="PROSITE" id="PS51194">
    <property type="entry name" value="HELICASE_CTER"/>
    <property type="match status" value="1"/>
</dbReference>
<dbReference type="EMBL" id="SRSC01000003">
    <property type="protein sequence ID" value="TGU71631.1"/>
    <property type="molecule type" value="Genomic_DNA"/>
</dbReference>
<dbReference type="InterPro" id="IPR011545">
    <property type="entry name" value="DEAD/DEAH_box_helicase_dom"/>
</dbReference>
<keyword evidence="8" id="KW-1185">Reference proteome</keyword>
<feature type="domain" description="Helicase ATP-binding" evidence="5">
    <location>
        <begin position="160"/>
        <end position="295"/>
    </location>
</feature>
<dbReference type="GO" id="GO:0016787">
    <property type="term" value="F:hydrolase activity"/>
    <property type="evidence" value="ECO:0007669"/>
    <property type="project" value="UniProtKB-KW"/>
</dbReference>
<dbReference type="InterPro" id="IPR014001">
    <property type="entry name" value="Helicase_ATP-bd"/>
</dbReference>
<comment type="caution">
    <text evidence="7">The sequence shown here is derived from an EMBL/GenBank/DDBJ whole genome shotgun (WGS) entry which is preliminary data.</text>
</comment>
<evidence type="ECO:0000256" key="1">
    <source>
        <dbReference type="ARBA" id="ARBA00022741"/>
    </source>
</evidence>
<keyword evidence="3 7" id="KW-0347">Helicase</keyword>
<sequence>MAFNGKSEVLMHSYAEVYQSEELDSCICSLLYNLLCKRYKLTFQEVELKRVRKSGWLASILADSSEESHRHKSQAFAILLHLTGNNNPEYDKLSYVILSRLGNLAITRLIPSLYLPDLDNQIRLEFGDILNLEIAYERSKRTISSGNSQILTTDFQLSLWQNLKSDKNISISAPTSSGKSFILQSYIKEVISHTQKFHCLYIVPTKAMLSEVSNDLRNALEGVSVKTAYLIGEVIENDLGERLNESDDDKIIYILTPERCLKYLEHSASSSFRPTIIFADEIQNVEDEKGRGILFEYVYEQLARQFAEAKFISAGPFIGEARTLFNNIFGLDCTVSKTLLAPVLQVKTTVKSTADKNELIVYAKESKTNTRAVVAMPVDYNLNYELKRNKGTGIARVIHSLGNIGQSIVYCSRPDYAESWCLRYAQSDTQSADYDEVSDNVKELIEYLVEEIHPKYHLIECLKNKAAFHHSKLPDVVRSEIETCFKLGLINTIYCTSTLLQGVNLPANNLFVSSPYKKNIALSKFDFGNLIGRAGRIRDSLYGTIYCIEDNENPWADSYYDVPYERPIKSATFKCLTHIEPIMKNIYLDANGIKESNIRNIVVYLRHKYMEESSNGFEQFLTKRSVPEGERANIISALNDTMCGMWLPAQILRLNPTVDPLLQNKLYKEILSDGIEKWVVNINSNFYKIIGKTELHNYKYEEYSFYWQFNSICTKLDLIFDISKESFFKHDISLTIESIAYYSYRWLQNRTLKEIIDSTLDFECYKKRCINIDNDDEINKSINKVISIHSKIVTYLLVKYFKLLCDILKFAMNHEQLEKYKFTLSLPVMLELGTTDPLAIRLMSAGVPRSVALAVVKSYKACRREEDILDWIKQPQCADNLKPIYLRYLKHNRYM</sequence>
<dbReference type="PANTHER" id="PTHR47961:SF6">
    <property type="entry name" value="DNA-DIRECTED DNA POLYMERASE"/>
    <property type="match status" value="1"/>
</dbReference>
<keyword evidence="4" id="KW-0067">ATP-binding</keyword>
<accession>A0A4S1CDZ2</accession>
<dbReference type="SMART" id="SM00490">
    <property type="entry name" value="HELICc"/>
    <property type="match status" value="1"/>
</dbReference>
<dbReference type="GO" id="GO:0004386">
    <property type="term" value="F:helicase activity"/>
    <property type="evidence" value="ECO:0007669"/>
    <property type="project" value="UniProtKB-KW"/>
</dbReference>
<dbReference type="InterPro" id="IPR027417">
    <property type="entry name" value="P-loop_NTPase"/>
</dbReference>
<reference evidence="7 8" key="1">
    <citation type="submission" date="2019-04" db="EMBL/GenBank/DDBJ databases">
        <title>Geobacter oryzae sp. nov., ferric-reducing bacteria isolated from paddy soil.</title>
        <authorList>
            <person name="Xu Z."/>
            <person name="Masuda Y."/>
            <person name="Itoh H."/>
            <person name="Senoo K."/>
        </authorList>
    </citation>
    <scope>NUCLEOTIDE SEQUENCE [LARGE SCALE GENOMIC DNA]</scope>
    <source>
        <strain evidence="7 8">Red111</strain>
    </source>
</reference>
<dbReference type="InterPro" id="IPR050474">
    <property type="entry name" value="Hel308_SKI2-like"/>
</dbReference>
<dbReference type="Proteomes" id="UP000306416">
    <property type="component" value="Unassembled WGS sequence"/>
</dbReference>
<keyword evidence="1" id="KW-0547">Nucleotide-binding</keyword>
<dbReference type="GO" id="GO:0005524">
    <property type="term" value="F:ATP binding"/>
    <property type="evidence" value="ECO:0007669"/>
    <property type="project" value="UniProtKB-KW"/>
</dbReference>
<evidence type="ECO:0000313" key="7">
    <source>
        <dbReference type="EMBL" id="TGU71631.1"/>
    </source>
</evidence>
<evidence type="ECO:0000259" key="6">
    <source>
        <dbReference type="PROSITE" id="PS51194"/>
    </source>
</evidence>
<dbReference type="GO" id="GO:0003676">
    <property type="term" value="F:nucleic acid binding"/>
    <property type="evidence" value="ECO:0007669"/>
    <property type="project" value="InterPro"/>
</dbReference>
<dbReference type="Gene3D" id="3.40.50.300">
    <property type="entry name" value="P-loop containing nucleotide triphosphate hydrolases"/>
    <property type="match status" value="2"/>
</dbReference>
<proteinExistence type="predicted"/>
<gene>
    <name evidence="7" type="ORF">E4633_15090</name>
</gene>
<dbReference type="PANTHER" id="PTHR47961">
    <property type="entry name" value="DNA POLYMERASE THETA, PUTATIVE (AFU_ORTHOLOGUE AFUA_1G05260)-RELATED"/>
    <property type="match status" value="1"/>
</dbReference>
<protein>
    <submittedName>
        <fullName evidence="7">DEAD/DEAH box helicase</fullName>
    </submittedName>
</protein>
<dbReference type="InterPro" id="IPR001650">
    <property type="entry name" value="Helicase_C-like"/>
</dbReference>
<evidence type="ECO:0000256" key="4">
    <source>
        <dbReference type="ARBA" id="ARBA00022840"/>
    </source>
</evidence>
<dbReference type="Pfam" id="PF00270">
    <property type="entry name" value="DEAD"/>
    <property type="match status" value="1"/>
</dbReference>
<dbReference type="SMART" id="SM00487">
    <property type="entry name" value="DEXDc"/>
    <property type="match status" value="1"/>
</dbReference>
<organism evidence="7 8">
    <name type="scientific">Geomonas terrae</name>
    <dbReference type="NCBI Taxonomy" id="2562681"/>
    <lineage>
        <taxon>Bacteria</taxon>
        <taxon>Pseudomonadati</taxon>
        <taxon>Thermodesulfobacteriota</taxon>
        <taxon>Desulfuromonadia</taxon>
        <taxon>Geobacterales</taxon>
        <taxon>Geobacteraceae</taxon>
        <taxon>Geomonas</taxon>
    </lineage>
</organism>
<name>A0A4S1CDZ2_9BACT</name>
<evidence type="ECO:0000259" key="5">
    <source>
        <dbReference type="PROSITE" id="PS51192"/>
    </source>
</evidence>
<dbReference type="SUPFAM" id="SSF52540">
    <property type="entry name" value="P-loop containing nucleoside triphosphate hydrolases"/>
    <property type="match status" value="2"/>
</dbReference>
<evidence type="ECO:0000256" key="3">
    <source>
        <dbReference type="ARBA" id="ARBA00022806"/>
    </source>
</evidence>
<keyword evidence="2" id="KW-0378">Hydrolase</keyword>
<evidence type="ECO:0000313" key="8">
    <source>
        <dbReference type="Proteomes" id="UP000306416"/>
    </source>
</evidence>
<feature type="domain" description="Helicase C-terminal" evidence="6">
    <location>
        <begin position="433"/>
        <end position="587"/>
    </location>
</feature>
<dbReference type="PROSITE" id="PS51192">
    <property type="entry name" value="HELICASE_ATP_BIND_1"/>
    <property type="match status" value="1"/>
</dbReference>
<evidence type="ECO:0000256" key="2">
    <source>
        <dbReference type="ARBA" id="ARBA00022801"/>
    </source>
</evidence>